<dbReference type="Proteomes" id="UP000826656">
    <property type="component" value="Unassembled WGS sequence"/>
</dbReference>
<evidence type="ECO:0000313" key="2">
    <source>
        <dbReference type="Proteomes" id="UP000826656"/>
    </source>
</evidence>
<comment type="caution">
    <text evidence="1">The sequence shown here is derived from an EMBL/GenBank/DDBJ whole genome shotgun (WGS) entry which is preliminary data.</text>
</comment>
<sequence length="84" mass="9677">MDHFQGQTSHRADLIYGASLSSRPEWFIFKVNRALEKVNPPFYQFSCAIVHGFFGDPEFRPHFCQKYTWTSVKALSMEPVGPHG</sequence>
<accession>A0ABQ7W3H8</accession>
<proteinExistence type="predicted"/>
<organism evidence="1 2">
    <name type="scientific">Solanum tuberosum</name>
    <name type="common">Potato</name>
    <dbReference type="NCBI Taxonomy" id="4113"/>
    <lineage>
        <taxon>Eukaryota</taxon>
        <taxon>Viridiplantae</taxon>
        <taxon>Streptophyta</taxon>
        <taxon>Embryophyta</taxon>
        <taxon>Tracheophyta</taxon>
        <taxon>Spermatophyta</taxon>
        <taxon>Magnoliopsida</taxon>
        <taxon>eudicotyledons</taxon>
        <taxon>Gunneridae</taxon>
        <taxon>Pentapetalae</taxon>
        <taxon>asterids</taxon>
        <taxon>lamiids</taxon>
        <taxon>Solanales</taxon>
        <taxon>Solanaceae</taxon>
        <taxon>Solanoideae</taxon>
        <taxon>Solaneae</taxon>
        <taxon>Solanum</taxon>
    </lineage>
</organism>
<protein>
    <submittedName>
        <fullName evidence="1">Uncharacterized protein</fullName>
    </submittedName>
</protein>
<gene>
    <name evidence="1" type="ORF">KY290_011720</name>
</gene>
<evidence type="ECO:0000313" key="1">
    <source>
        <dbReference type="EMBL" id="KAH0774583.1"/>
    </source>
</evidence>
<keyword evidence="2" id="KW-1185">Reference proteome</keyword>
<dbReference type="EMBL" id="JAIVGD010000005">
    <property type="protein sequence ID" value="KAH0774583.1"/>
    <property type="molecule type" value="Genomic_DNA"/>
</dbReference>
<name>A0ABQ7W3H8_SOLTU</name>
<reference evidence="1 2" key="1">
    <citation type="journal article" date="2021" name="bioRxiv">
        <title>Chromosome-scale and haplotype-resolved genome assembly of a tetraploid potato cultivar.</title>
        <authorList>
            <person name="Sun H."/>
            <person name="Jiao W.-B."/>
            <person name="Krause K."/>
            <person name="Campoy J.A."/>
            <person name="Goel M."/>
            <person name="Folz-Donahue K."/>
            <person name="Kukat C."/>
            <person name="Huettel B."/>
            <person name="Schneeberger K."/>
        </authorList>
    </citation>
    <scope>NUCLEOTIDE SEQUENCE [LARGE SCALE GENOMIC DNA]</scope>
    <source>
        <strain evidence="1">SolTubOtavaFocal</strain>
        <tissue evidence="1">Leaves</tissue>
    </source>
</reference>